<feature type="transmembrane region" description="Helical" evidence="6">
    <location>
        <begin position="40"/>
        <end position="65"/>
    </location>
</feature>
<feature type="transmembrane region" description="Helical" evidence="6">
    <location>
        <begin position="71"/>
        <end position="95"/>
    </location>
</feature>
<keyword evidence="5 6" id="KW-0472">Membrane</keyword>
<keyword evidence="3 6" id="KW-0812">Transmembrane</keyword>
<evidence type="ECO:0000256" key="1">
    <source>
        <dbReference type="ARBA" id="ARBA00004651"/>
    </source>
</evidence>
<feature type="transmembrane region" description="Helical" evidence="6">
    <location>
        <begin position="297"/>
        <end position="321"/>
    </location>
</feature>
<dbReference type="AlphaFoldDB" id="A0A497F0I7"/>
<dbReference type="Pfam" id="PF00482">
    <property type="entry name" value="T2SSF"/>
    <property type="match status" value="2"/>
</dbReference>
<feature type="domain" description="Type II secretion system protein GspF" evidence="7">
    <location>
        <begin position="389"/>
        <end position="514"/>
    </location>
</feature>
<feature type="transmembrane region" description="Helical" evidence="6">
    <location>
        <begin position="525"/>
        <end position="545"/>
    </location>
</feature>
<proteinExistence type="predicted"/>
<evidence type="ECO:0000256" key="4">
    <source>
        <dbReference type="ARBA" id="ARBA00022989"/>
    </source>
</evidence>
<evidence type="ECO:0000313" key="9">
    <source>
        <dbReference type="Proteomes" id="UP000269499"/>
    </source>
</evidence>
<dbReference type="EMBL" id="QMRA01000097">
    <property type="protein sequence ID" value="RLE52801.1"/>
    <property type="molecule type" value="Genomic_DNA"/>
</dbReference>
<comment type="subcellular location">
    <subcellularLocation>
        <location evidence="1">Cell membrane</location>
        <topology evidence="1">Multi-pass membrane protein</topology>
    </subcellularLocation>
</comment>
<gene>
    <name evidence="8" type="ORF">DRJ26_04230</name>
</gene>
<evidence type="ECO:0000256" key="2">
    <source>
        <dbReference type="ARBA" id="ARBA00022475"/>
    </source>
</evidence>
<feature type="transmembrane region" description="Helical" evidence="6">
    <location>
        <begin position="266"/>
        <end position="285"/>
    </location>
</feature>
<comment type="caution">
    <text evidence="8">The sequence shown here is derived from an EMBL/GenBank/DDBJ whole genome shotgun (WGS) entry which is preliminary data.</text>
</comment>
<dbReference type="Proteomes" id="UP000269499">
    <property type="component" value="Unassembled WGS sequence"/>
</dbReference>
<keyword evidence="4 6" id="KW-1133">Transmembrane helix</keyword>
<evidence type="ECO:0000256" key="6">
    <source>
        <dbReference type="SAM" id="Phobius"/>
    </source>
</evidence>
<feature type="domain" description="Type II secretion system protein GspF" evidence="7">
    <location>
        <begin position="116"/>
        <end position="239"/>
    </location>
</feature>
<sequence>MGFLDFVYKYFDWVGRGILKTYPNIPEDIRSSGMRIHYEVYAALAGFIFTISIVGSIAFMISLLFLRLYPLYTVLCSFIATIIPVGVLVMMGLVLPKSIGASRSAALEQEIPYAVAYLSVMATGGMSPYVAFERLGFAGMIFDKIARLALRFTVMVRAIGWDPLTAFEDVARRNPSAMLKDLVLGYAATIKAGGDIADYLNKKARDLFSDLVTKIRAAGERLAVILESYLAAALLILLALNAMYLINLSIGVVSIPGLGGTSLFLLSYLLLPFLSGAIIYLADLIQYKEPWMEWSPYIIYFGVSFPIAFLLILAMVVPFYMPRKHFLTLLFTPFTKTIESITGLFGVDSAYASSIGLSIALILATLPSAIYEHVILGKQRKIAMGVTKFLRDLVEVRKTGLSPERCIITLSGRDYGVFTKYLKEVAGQLAIGLPLMKIYEKLIKKVKAWRARAFLYILTEAIEIGGGSPETLENMAWFAEVTEHLDREKAATMRTLLVIPYIGAITLVSTIVLMSSFMASLAYGIAAYRTAIMMIMPATVLNVYLMGLIAGKTSTGTVAGGFKHAITLTVISLTTIIASPLMSALILGITGGPT</sequence>
<evidence type="ECO:0000256" key="5">
    <source>
        <dbReference type="ARBA" id="ARBA00023136"/>
    </source>
</evidence>
<organism evidence="8 9">
    <name type="scientific">Thermoproteota archaeon</name>
    <dbReference type="NCBI Taxonomy" id="2056631"/>
    <lineage>
        <taxon>Archaea</taxon>
        <taxon>Thermoproteota</taxon>
    </lineage>
</organism>
<dbReference type="InterPro" id="IPR056569">
    <property type="entry name" value="ArlJ-like"/>
</dbReference>
<feature type="transmembrane region" description="Helical" evidence="6">
    <location>
        <begin position="566"/>
        <end position="589"/>
    </location>
</feature>
<name>A0A497F0I7_9CREN</name>
<dbReference type="PANTHER" id="PTHR35402">
    <property type="entry name" value="INTEGRAL MEMBRANE PROTEIN-RELATED"/>
    <property type="match status" value="1"/>
</dbReference>
<dbReference type="GO" id="GO:0005886">
    <property type="term" value="C:plasma membrane"/>
    <property type="evidence" value="ECO:0007669"/>
    <property type="project" value="UniProtKB-SubCell"/>
</dbReference>
<protein>
    <submittedName>
        <fullName evidence="8">Secretion system protein</fullName>
    </submittedName>
</protein>
<evidence type="ECO:0000259" key="7">
    <source>
        <dbReference type="Pfam" id="PF00482"/>
    </source>
</evidence>
<dbReference type="PANTHER" id="PTHR35402:SF1">
    <property type="entry name" value="TYPE II SECRETION SYSTEM PROTEIN GSPF DOMAIN-CONTAINING PROTEIN"/>
    <property type="match status" value="1"/>
</dbReference>
<feature type="transmembrane region" description="Helical" evidence="6">
    <location>
        <begin position="350"/>
        <end position="371"/>
    </location>
</feature>
<evidence type="ECO:0000256" key="3">
    <source>
        <dbReference type="ARBA" id="ARBA00022692"/>
    </source>
</evidence>
<reference evidence="8 9" key="1">
    <citation type="submission" date="2018-06" db="EMBL/GenBank/DDBJ databases">
        <title>Extensive metabolic versatility and redundancy in microbially diverse, dynamic hydrothermal sediments.</title>
        <authorList>
            <person name="Dombrowski N."/>
            <person name="Teske A."/>
            <person name="Baker B.J."/>
        </authorList>
    </citation>
    <scope>NUCLEOTIDE SEQUENCE [LARGE SCALE GENOMIC DNA]</scope>
    <source>
        <strain evidence="8">B20_G2</strain>
    </source>
</reference>
<feature type="transmembrane region" description="Helical" evidence="6">
    <location>
        <begin position="224"/>
        <end position="246"/>
    </location>
</feature>
<accession>A0A497F0I7</accession>
<evidence type="ECO:0000313" key="8">
    <source>
        <dbReference type="EMBL" id="RLE52801.1"/>
    </source>
</evidence>
<keyword evidence="2" id="KW-1003">Cell membrane</keyword>
<feature type="transmembrane region" description="Helical" evidence="6">
    <location>
        <begin position="496"/>
        <end position="519"/>
    </location>
</feature>
<dbReference type="InterPro" id="IPR018076">
    <property type="entry name" value="T2SS_GspF_dom"/>
</dbReference>